<evidence type="ECO:0000313" key="2">
    <source>
        <dbReference type="Proteomes" id="UP000293291"/>
    </source>
</evidence>
<comment type="caution">
    <text evidence="1">The sequence shown here is derived from an EMBL/GenBank/DDBJ whole genome shotgun (WGS) entry which is preliminary data.</text>
</comment>
<dbReference type="Proteomes" id="UP000293291">
    <property type="component" value="Unassembled WGS sequence"/>
</dbReference>
<reference evidence="1 2" key="1">
    <citation type="submission" date="2019-01" db="EMBL/GenBank/DDBJ databases">
        <title>Novel species of Nocardioides.</title>
        <authorList>
            <person name="Liu Q."/>
            <person name="Xin Y.-H."/>
        </authorList>
    </citation>
    <scope>NUCLEOTIDE SEQUENCE [LARGE SCALE GENOMIC DNA]</scope>
    <source>
        <strain evidence="1 2">CGMCC 4.6875</strain>
    </source>
</reference>
<dbReference type="OrthoDB" id="128994at2"/>
<evidence type="ECO:0008006" key="3">
    <source>
        <dbReference type="Google" id="ProtNLM"/>
    </source>
</evidence>
<evidence type="ECO:0000313" key="1">
    <source>
        <dbReference type="EMBL" id="RYC03229.1"/>
    </source>
</evidence>
<keyword evidence="2" id="KW-1185">Reference proteome</keyword>
<dbReference type="RefSeq" id="WP_129454220.1">
    <property type="nucleotide sequence ID" value="NZ_JACXYX010000009.1"/>
</dbReference>
<proteinExistence type="predicted"/>
<sequence length="279" mass="31998">MTYERPDNLPRYKSPPVSEVQLGLVLQPVHIPVTMLPALFELLENDYPKRMELPQRPPELLNGSMRRSAFRLELGDIPPAPRIRFRDQANTRWLDLQSDMLTCGWRRTPDGEYPSYGDLRSEFERLLRLFEVFWSQVGTEEELYIVDTSVKYYNDFTVDAQSSMDAMQRAFGVDMEKVSIDGLPAPGTTGLFLRFPFSDGQDGPYALLTVQGRVSPQEHDFHALLNLSYRGDPFVKRYDEATEPLDAALSFLDNGHDHIVRAFTGVTSTELHSTWGRYQ</sequence>
<accession>A0A4Q2SH22</accession>
<protein>
    <recommendedName>
        <fullName evidence="3">TIGR04255 family protein</fullName>
    </recommendedName>
</protein>
<dbReference type="EMBL" id="SDWU01000006">
    <property type="protein sequence ID" value="RYC03229.1"/>
    <property type="molecule type" value="Genomic_DNA"/>
</dbReference>
<dbReference type="AlphaFoldDB" id="A0A4Q2SH22"/>
<name>A0A4Q2SH22_9ACTN</name>
<organism evidence="1 2">
    <name type="scientific">Nocardioides ganghwensis</name>
    <dbReference type="NCBI Taxonomy" id="252230"/>
    <lineage>
        <taxon>Bacteria</taxon>
        <taxon>Bacillati</taxon>
        <taxon>Actinomycetota</taxon>
        <taxon>Actinomycetes</taxon>
        <taxon>Propionibacteriales</taxon>
        <taxon>Nocardioidaceae</taxon>
        <taxon>Nocardioides</taxon>
    </lineage>
</organism>
<gene>
    <name evidence="1" type="ORF">EUA07_06650</name>
</gene>